<dbReference type="EMBL" id="CAJVPT010064796">
    <property type="protein sequence ID" value="CAG8770888.1"/>
    <property type="molecule type" value="Genomic_DNA"/>
</dbReference>
<comment type="caution">
    <text evidence="1">The sequence shown here is derived from an EMBL/GenBank/DDBJ whole genome shotgun (WGS) entry which is preliminary data.</text>
</comment>
<reference evidence="1" key="1">
    <citation type="submission" date="2021-06" db="EMBL/GenBank/DDBJ databases">
        <authorList>
            <person name="Kallberg Y."/>
            <person name="Tangrot J."/>
            <person name="Rosling A."/>
        </authorList>
    </citation>
    <scope>NUCLEOTIDE SEQUENCE</scope>
    <source>
        <strain evidence="1">CL356</strain>
    </source>
</reference>
<accession>A0ACA9QZF9</accession>
<protein>
    <submittedName>
        <fullName evidence="1">10223_t:CDS:1</fullName>
    </submittedName>
</protein>
<gene>
    <name evidence="1" type="ORF">ACOLOM_LOCUS13779</name>
</gene>
<feature type="non-terminal residue" evidence="1">
    <location>
        <position position="1"/>
    </location>
</feature>
<sequence>YVGIGCAAQPRALLNALMTGYESVSGSKLISSGGRLCGRMAKAGTILPFIKGKPLRGVGVCWNRGLMLDRKLVSSRTTVNMMAETPLQQGETVLPNLPQYEMKAEPTTPKRMLKSLKRAYSSSMACIETHMRLSSYQNVLQKKLVVKTFTKEDRQEVRKICEELVYTIQ</sequence>
<keyword evidence="2" id="KW-1185">Reference proteome</keyword>
<evidence type="ECO:0000313" key="1">
    <source>
        <dbReference type="EMBL" id="CAG8770888.1"/>
    </source>
</evidence>
<evidence type="ECO:0000313" key="2">
    <source>
        <dbReference type="Proteomes" id="UP000789525"/>
    </source>
</evidence>
<proteinExistence type="predicted"/>
<organism evidence="1 2">
    <name type="scientific">Acaulospora colombiana</name>
    <dbReference type="NCBI Taxonomy" id="27376"/>
    <lineage>
        <taxon>Eukaryota</taxon>
        <taxon>Fungi</taxon>
        <taxon>Fungi incertae sedis</taxon>
        <taxon>Mucoromycota</taxon>
        <taxon>Glomeromycotina</taxon>
        <taxon>Glomeromycetes</taxon>
        <taxon>Diversisporales</taxon>
        <taxon>Acaulosporaceae</taxon>
        <taxon>Acaulospora</taxon>
    </lineage>
</organism>
<name>A0ACA9QZF9_9GLOM</name>
<dbReference type="Proteomes" id="UP000789525">
    <property type="component" value="Unassembled WGS sequence"/>
</dbReference>